<dbReference type="OrthoDB" id="19156at2759"/>
<comment type="caution">
    <text evidence="3">The sequence shown here is derived from an EMBL/GenBank/DDBJ whole genome shotgun (WGS) entry which is preliminary data.</text>
</comment>
<dbReference type="InterPro" id="IPR019028">
    <property type="entry name" value="CBM_49"/>
</dbReference>
<dbReference type="AlphaFoldDB" id="A0A8J4PZZ7"/>
<dbReference type="Pfam" id="PF09478">
    <property type="entry name" value="CBM49"/>
    <property type="match status" value="1"/>
</dbReference>
<evidence type="ECO:0000313" key="3">
    <source>
        <dbReference type="EMBL" id="KAF2077348.1"/>
    </source>
</evidence>
<dbReference type="GO" id="GO:0031012">
    <property type="term" value="C:extracellular matrix"/>
    <property type="evidence" value="ECO:0007669"/>
    <property type="project" value="TreeGrafter"/>
</dbReference>
<feature type="chain" id="PRO_5035174304" description="Carbohydrate binding domain-containing protein" evidence="1">
    <location>
        <begin position="20"/>
        <end position="165"/>
    </location>
</feature>
<accession>A0A8J4PZZ7</accession>
<dbReference type="SMART" id="SM01063">
    <property type="entry name" value="CBM49"/>
    <property type="match status" value="1"/>
</dbReference>
<evidence type="ECO:0000259" key="2">
    <source>
        <dbReference type="SMART" id="SM01063"/>
    </source>
</evidence>
<reference evidence="3" key="1">
    <citation type="submission" date="2020-01" db="EMBL/GenBank/DDBJ databases">
        <title>Development of genomics and gene disruption for Polysphondylium violaceum indicates a role for the polyketide synthase stlB in stalk morphogenesis.</title>
        <authorList>
            <person name="Narita B."/>
            <person name="Kawabe Y."/>
            <person name="Kin K."/>
            <person name="Saito T."/>
            <person name="Gibbs R."/>
            <person name="Kuspa A."/>
            <person name="Muzny D."/>
            <person name="Queller D."/>
            <person name="Richards S."/>
            <person name="Strassman J."/>
            <person name="Sucgang R."/>
            <person name="Worley K."/>
            <person name="Schaap P."/>
        </authorList>
    </citation>
    <scope>NUCLEOTIDE SEQUENCE</scope>
    <source>
        <strain evidence="3">QSvi11</strain>
    </source>
</reference>
<dbReference type="GO" id="GO:0005201">
    <property type="term" value="F:extracellular matrix structural constituent"/>
    <property type="evidence" value="ECO:0007669"/>
    <property type="project" value="TreeGrafter"/>
</dbReference>
<proteinExistence type="predicted"/>
<dbReference type="GO" id="GO:0030246">
    <property type="term" value="F:carbohydrate binding"/>
    <property type="evidence" value="ECO:0007669"/>
    <property type="project" value="InterPro"/>
</dbReference>
<gene>
    <name evidence="3" type="ORF">CYY_001351</name>
</gene>
<keyword evidence="4" id="KW-1185">Reference proteome</keyword>
<dbReference type="PANTHER" id="PTHR33239">
    <property type="entry name" value="CELLULOSE-BINDING DOMAIN-CONTAINING PROTEIN-RELATED"/>
    <property type="match status" value="1"/>
</dbReference>
<dbReference type="GO" id="GO:0030198">
    <property type="term" value="P:extracellular matrix organization"/>
    <property type="evidence" value="ECO:0007669"/>
    <property type="project" value="TreeGrafter"/>
</dbReference>
<name>A0A8J4PZZ7_9MYCE</name>
<sequence length="165" mass="18220">MKFLSLFSALLLVLAVVSAETDYHRPRPPYQCGPLACENGQVCKIVNGQCQCIPSQQLVQDVTLTQKVIGTWTVGSTHYTQYDVVIQNNMNRNIKNIIIDTDSTFKLRQPASANLWNMVMLANGDLVLPSYQPSINAHASYTFGYILVGTPATPANLAIKAIIYE</sequence>
<keyword evidence="1" id="KW-0732">Signal</keyword>
<dbReference type="EMBL" id="AJWJ01000031">
    <property type="protein sequence ID" value="KAF2077348.1"/>
    <property type="molecule type" value="Genomic_DNA"/>
</dbReference>
<feature type="domain" description="Carbohydrate binding" evidence="2">
    <location>
        <begin position="62"/>
        <end position="150"/>
    </location>
</feature>
<dbReference type="InterPro" id="IPR052879">
    <property type="entry name" value="Dd_Spore_Germination_Stalk"/>
</dbReference>
<dbReference type="Proteomes" id="UP000695562">
    <property type="component" value="Unassembled WGS sequence"/>
</dbReference>
<protein>
    <recommendedName>
        <fullName evidence="2">Carbohydrate binding domain-containing protein</fullName>
    </recommendedName>
</protein>
<evidence type="ECO:0000313" key="4">
    <source>
        <dbReference type="Proteomes" id="UP000695562"/>
    </source>
</evidence>
<evidence type="ECO:0000256" key="1">
    <source>
        <dbReference type="SAM" id="SignalP"/>
    </source>
</evidence>
<feature type="signal peptide" evidence="1">
    <location>
        <begin position="1"/>
        <end position="19"/>
    </location>
</feature>
<organism evidence="3 4">
    <name type="scientific">Polysphondylium violaceum</name>
    <dbReference type="NCBI Taxonomy" id="133409"/>
    <lineage>
        <taxon>Eukaryota</taxon>
        <taxon>Amoebozoa</taxon>
        <taxon>Evosea</taxon>
        <taxon>Eumycetozoa</taxon>
        <taxon>Dictyostelia</taxon>
        <taxon>Dictyosteliales</taxon>
        <taxon>Dictyosteliaceae</taxon>
        <taxon>Polysphondylium</taxon>
    </lineage>
</organism>